<feature type="compositionally biased region" description="Gly residues" evidence="1">
    <location>
        <begin position="8"/>
        <end position="17"/>
    </location>
</feature>
<accession>A0AAD2CWX6</accession>
<keyword evidence="3" id="KW-1185">Reference proteome</keyword>
<protein>
    <submittedName>
        <fullName evidence="2">Uncharacterized protein</fullName>
    </submittedName>
</protein>
<evidence type="ECO:0000313" key="3">
    <source>
        <dbReference type="Proteomes" id="UP001295423"/>
    </source>
</evidence>
<dbReference type="Proteomes" id="UP001295423">
    <property type="component" value="Unassembled WGS sequence"/>
</dbReference>
<reference evidence="2" key="1">
    <citation type="submission" date="2023-08" db="EMBL/GenBank/DDBJ databases">
        <authorList>
            <person name="Audoor S."/>
            <person name="Bilcke G."/>
        </authorList>
    </citation>
    <scope>NUCLEOTIDE SEQUENCE</scope>
</reference>
<gene>
    <name evidence="2" type="ORF">CYCCA115_LOCUS10223</name>
</gene>
<feature type="compositionally biased region" description="Basic residues" evidence="1">
    <location>
        <begin position="28"/>
        <end position="39"/>
    </location>
</feature>
<dbReference type="EMBL" id="CAKOGP040001569">
    <property type="protein sequence ID" value="CAJ1946082.1"/>
    <property type="molecule type" value="Genomic_DNA"/>
</dbReference>
<proteinExistence type="predicted"/>
<sequence length="100" mass="10985">MPGRRNQGRGGQGGRGGRSAQQTGRGSQGKKAKQKRQYHPHNLEFTHGQVTVYLLEAIALKSLDYTQDKMSLLIITEDGSKPKLIKCSRSLGFASEKKVS</sequence>
<dbReference type="AlphaFoldDB" id="A0AAD2CWX6"/>
<organism evidence="2 3">
    <name type="scientific">Cylindrotheca closterium</name>
    <dbReference type="NCBI Taxonomy" id="2856"/>
    <lineage>
        <taxon>Eukaryota</taxon>
        <taxon>Sar</taxon>
        <taxon>Stramenopiles</taxon>
        <taxon>Ochrophyta</taxon>
        <taxon>Bacillariophyta</taxon>
        <taxon>Bacillariophyceae</taxon>
        <taxon>Bacillariophycidae</taxon>
        <taxon>Bacillariales</taxon>
        <taxon>Bacillariaceae</taxon>
        <taxon>Cylindrotheca</taxon>
    </lineage>
</organism>
<feature type="region of interest" description="Disordered" evidence="1">
    <location>
        <begin position="1"/>
        <end position="42"/>
    </location>
</feature>
<name>A0AAD2CWX6_9STRA</name>
<comment type="caution">
    <text evidence="2">The sequence shown here is derived from an EMBL/GenBank/DDBJ whole genome shotgun (WGS) entry which is preliminary data.</text>
</comment>
<evidence type="ECO:0000256" key="1">
    <source>
        <dbReference type="SAM" id="MobiDB-lite"/>
    </source>
</evidence>
<evidence type="ECO:0000313" key="2">
    <source>
        <dbReference type="EMBL" id="CAJ1946082.1"/>
    </source>
</evidence>